<dbReference type="OrthoDB" id="2692099at2759"/>
<accession>A0A9P6ZFG7</accession>
<dbReference type="GO" id="GO:0016705">
    <property type="term" value="F:oxidoreductase activity, acting on paired donors, with incorporation or reduction of molecular oxygen"/>
    <property type="evidence" value="ECO:0007669"/>
    <property type="project" value="InterPro"/>
</dbReference>
<organism evidence="1 2">
    <name type="scientific">Suillus placidus</name>
    <dbReference type="NCBI Taxonomy" id="48579"/>
    <lineage>
        <taxon>Eukaryota</taxon>
        <taxon>Fungi</taxon>
        <taxon>Dikarya</taxon>
        <taxon>Basidiomycota</taxon>
        <taxon>Agaricomycotina</taxon>
        <taxon>Agaricomycetes</taxon>
        <taxon>Agaricomycetidae</taxon>
        <taxon>Boletales</taxon>
        <taxon>Suillineae</taxon>
        <taxon>Suillaceae</taxon>
        <taxon>Suillus</taxon>
    </lineage>
</organism>
<dbReference type="Gene3D" id="1.10.630.10">
    <property type="entry name" value="Cytochrome P450"/>
    <property type="match status" value="1"/>
</dbReference>
<dbReference type="InterPro" id="IPR036396">
    <property type="entry name" value="Cyt_P450_sf"/>
</dbReference>
<dbReference type="GO" id="GO:0004497">
    <property type="term" value="F:monooxygenase activity"/>
    <property type="evidence" value="ECO:0007669"/>
    <property type="project" value="InterPro"/>
</dbReference>
<dbReference type="EMBL" id="JABBWD010000172">
    <property type="protein sequence ID" value="KAG1763268.1"/>
    <property type="molecule type" value="Genomic_DNA"/>
</dbReference>
<name>A0A9P6ZFG7_9AGAM</name>
<sequence length="118" mass="13589">MRVFTLRPFPSSMASMPHHPMNSNFLSCRCLVSWLPLRVFHCDFYVRRLPIPILPGPSSLPIIGSALKIDFNVPHLTYTNWANQYGEIVYSQRDLGQYRKSCDGFIISFFICNSDETV</sequence>
<reference evidence="1" key="1">
    <citation type="journal article" date="2020" name="New Phytol.">
        <title>Comparative genomics reveals dynamic genome evolution in host specialist ectomycorrhizal fungi.</title>
        <authorList>
            <person name="Lofgren L.A."/>
            <person name="Nguyen N.H."/>
            <person name="Vilgalys R."/>
            <person name="Ruytinx J."/>
            <person name="Liao H.L."/>
            <person name="Branco S."/>
            <person name="Kuo A."/>
            <person name="LaButti K."/>
            <person name="Lipzen A."/>
            <person name="Andreopoulos W."/>
            <person name="Pangilinan J."/>
            <person name="Riley R."/>
            <person name="Hundley H."/>
            <person name="Na H."/>
            <person name="Barry K."/>
            <person name="Grigoriev I.V."/>
            <person name="Stajich J.E."/>
            <person name="Kennedy P.G."/>
        </authorList>
    </citation>
    <scope>NUCLEOTIDE SEQUENCE</scope>
    <source>
        <strain evidence="1">DOB743</strain>
    </source>
</reference>
<keyword evidence="2" id="KW-1185">Reference proteome</keyword>
<dbReference type="Proteomes" id="UP000714275">
    <property type="component" value="Unassembled WGS sequence"/>
</dbReference>
<dbReference type="GO" id="GO:0005506">
    <property type="term" value="F:iron ion binding"/>
    <property type="evidence" value="ECO:0007669"/>
    <property type="project" value="InterPro"/>
</dbReference>
<dbReference type="SUPFAM" id="SSF48264">
    <property type="entry name" value="Cytochrome P450"/>
    <property type="match status" value="1"/>
</dbReference>
<comment type="caution">
    <text evidence="1">The sequence shown here is derived from an EMBL/GenBank/DDBJ whole genome shotgun (WGS) entry which is preliminary data.</text>
</comment>
<gene>
    <name evidence="1" type="ORF">EV702DRAFT_193822</name>
</gene>
<proteinExistence type="predicted"/>
<dbReference type="GO" id="GO:0020037">
    <property type="term" value="F:heme binding"/>
    <property type="evidence" value="ECO:0007669"/>
    <property type="project" value="InterPro"/>
</dbReference>
<protein>
    <submittedName>
        <fullName evidence="1">Uncharacterized protein</fullName>
    </submittedName>
</protein>
<evidence type="ECO:0000313" key="1">
    <source>
        <dbReference type="EMBL" id="KAG1763268.1"/>
    </source>
</evidence>
<dbReference type="AlphaFoldDB" id="A0A9P6ZFG7"/>
<evidence type="ECO:0000313" key="2">
    <source>
        <dbReference type="Proteomes" id="UP000714275"/>
    </source>
</evidence>